<keyword evidence="2" id="KW-1185">Reference proteome</keyword>
<reference evidence="1 2" key="1">
    <citation type="journal article" date="2016" name="Environ. Microbiol.">
        <title>New Methyloceanibacter diversity from North Sea sediments includes methanotroph containing solely the soluble methane monooxygenase.</title>
        <authorList>
            <person name="Vekeman B."/>
            <person name="Kerckhof F.M."/>
            <person name="Cremers G."/>
            <person name="de Vos P."/>
            <person name="Vandamme P."/>
            <person name="Boon N."/>
            <person name="Op den Camp H.J."/>
            <person name="Heylen K."/>
        </authorList>
    </citation>
    <scope>NUCLEOTIDE SEQUENCE [LARGE SCALE GENOMIC DNA]</scope>
    <source>
        <strain evidence="1 2">R-67174</strain>
    </source>
</reference>
<organism evidence="1 2">
    <name type="scientific">Methyloceanibacter methanicus</name>
    <dbReference type="NCBI Taxonomy" id="1774968"/>
    <lineage>
        <taxon>Bacteria</taxon>
        <taxon>Pseudomonadati</taxon>
        <taxon>Pseudomonadota</taxon>
        <taxon>Alphaproteobacteria</taxon>
        <taxon>Hyphomicrobiales</taxon>
        <taxon>Hyphomicrobiaceae</taxon>
        <taxon>Methyloceanibacter</taxon>
    </lineage>
</organism>
<proteinExistence type="predicted"/>
<dbReference type="EMBL" id="LPWG01000007">
    <property type="protein sequence ID" value="ODS00342.1"/>
    <property type="molecule type" value="Genomic_DNA"/>
</dbReference>
<comment type="caution">
    <text evidence="1">The sequence shown here is derived from an EMBL/GenBank/DDBJ whole genome shotgun (WGS) entry which is preliminary data.</text>
</comment>
<dbReference type="AlphaFoldDB" id="A0A1E3W4B2"/>
<evidence type="ECO:0000313" key="2">
    <source>
        <dbReference type="Proteomes" id="UP000094501"/>
    </source>
</evidence>
<protein>
    <submittedName>
        <fullName evidence="1">Uncharacterized protein</fullName>
    </submittedName>
</protein>
<sequence>MAAIGFVMAQSAAAQARCATVFATDDGPFKSFAVQASLTALQNEIEAVKAKWGVSQVTISPAQPKPNPYWRGEVTPNLYQKPDIITSTAHTTCWRGVVSPSVCTSGAKVCW</sequence>
<name>A0A1E3W4B2_9HYPH</name>
<accession>A0A1E3W4B2</accession>
<gene>
    <name evidence="1" type="ORF">AUC68_00790</name>
</gene>
<dbReference type="Proteomes" id="UP000094501">
    <property type="component" value="Unassembled WGS sequence"/>
</dbReference>
<evidence type="ECO:0000313" key="1">
    <source>
        <dbReference type="EMBL" id="ODS00342.1"/>
    </source>
</evidence>